<feature type="domain" description="DUF5605" evidence="3">
    <location>
        <begin position="425"/>
        <end position="504"/>
    </location>
</feature>
<dbReference type="Gene3D" id="2.60.40.10">
    <property type="entry name" value="Immunoglobulins"/>
    <property type="match status" value="1"/>
</dbReference>
<evidence type="ECO:0008006" key="6">
    <source>
        <dbReference type="Google" id="ProtNLM"/>
    </source>
</evidence>
<dbReference type="SUPFAM" id="SSF51445">
    <property type="entry name" value="(Trans)glycosidases"/>
    <property type="match status" value="1"/>
</dbReference>
<dbReference type="InterPro" id="IPR013783">
    <property type="entry name" value="Ig-like_fold"/>
</dbReference>
<reference evidence="4 5" key="1">
    <citation type="submission" date="2018-01" db="EMBL/GenBank/DDBJ databases">
        <title>The draft genome sequence of Cohaesibacter sp. H1304.</title>
        <authorList>
            <person name="Wang N.-N."/>
            <person name="Du Z.-J."/>
        </authorList>
    </citation>
    <scope>NUCLEOTIDE SEQUENCE [LARGE SCALE GENOMIC DNA]</scope>
    <source>
        <strain evidence="4 5">H1304</strain>
    </source>
</reference>
<evidence type="ECO:0000313" key="4">
    <source>
        <dbReference type="EMBL" id="PLW74816.1"/>
    </source>
</evidence>
<dbReference type="InterPro" id="IPR025277">
    <property type="entry name" value="Apiosidase-like_cat_dom"/>
</dbReference>
<accession>A0A2N5XJY0</accession>
<dbReference type="Pfam" id="PF16586">
    <property type="entry name" value="DUF5060"/>
    <property type="match status" value="1"/>
</dbReference>
<proteinExistence type="predicted"/>
<dbReference type="OrthoDB" id="127163at2"/>
<protein>
    <recommendedName>
        <fullName evidence="6">DUF5060 domain-containing protein</fullName>
    </recommendedName>
</protein>
<comment type="caution">
    <text evidence="4">The sequence shown here is derived from an EMBL/GenBank/DDBJ whole genome shotgun (WGS) entry which is preliminary data.</text>
</comment>
<feature type="domain" description="Apiosidase-like catalytic" evidence="1">
    <location>
        <begin position="105"/>
        <end position="384"/>
    </location>
</feature>
<gene>
    <name evidence="4" type="ORF">C0081_21060</name>
</gene>
<sequence>MTLQTANTPVYDRFELCLTGSDNGNPYLNVELSAIFRQGNREIFVPGFYDGDGQYRIRFMPPIEGEWSYVTTANDKMLDGQSGQLVATAPRKGVHGPVRVRNRFHFAYDDGTAYAPFGTTCYVWQHQPRAKQDETLKTLAKTGFNKLRMAVFPKEYPYNQNEPLMPVFEPDGEGGVNFDRPNFKYFQHLEQQIEQLGELGIEADLILFHPYDRWGYCTMGAEADRRYVAYLAARLGAYRNVWWSLANEYDFLLDVKPVSLWDEFFHILEEHDQAGHLRSIHNGDASMNFDHRKVWVTHVCIQHPDVKRTQEWRNAYGKPVVNDELEYEGDIFLSWGNISARELVHRFWITVLRGGYAGHGETYDDPEELLWWAKGGKLHGESWQRIKFMREIMAQDVKGGLEPLGPESQWPWHRVSGARDIETGTSFIYLGEHQPNQWTTGFPKDNSDYEVSVIDPWAMTLEPAEVIPPVIMRPVRHANVVHGGKPDAAFGVRLPAREGLVIRVRRKG</sequence>
<name>A0A2N5XJY0_9HYPH</name>
<dbReference type="Pfam" id="PF18310">
    <property type="entry name" value="DUF5605"/>
    <property type="match status" value="1"/>
</dbReference>
<dbReference type="InterPro" id="IPR041239">
    <property type="entry name" value="DUF5605"/>
</dbReference>
<dbReference type="AlphaFoldDB" id="A0A2N5XJY0"/>
<evidence type="ECO:0000259" key="1">
    <source>
        <dbReference type="Pfam" id="PF13204"/>
    </source>
</evidence>
<dbReference type="Proteomes" id="UP000234881">
    <property type="component" value="Unassembled WGS sequence"/>
</dbReference>
<dbReference type="Gene3D" id="2.60.40.3950">
    <property type="match status" value="1"/>
</dbReference>
<dbReference type="PANTHER" id="PTHR37836">
    <property type="entry name" value="LMO1036 PROTEIN"/>
    <property type="match status" value="1"/>
</dbReference>
<dbReference type="Pfam" id="PF13204">
    <property type="entry name" value="Apiosidase"/>
    <property type="match status" value="1"/>
</dbReference>
<dbReference type="PANTHER" id="PTHR37836:SF2">
    <property type="entry name" value="DUF4038 DOMAIN-CONTAINING PROTEIN"/>
    <property type="match status" value="1"/>
</dbReference>
<dbReference type="InterPro" id="IPR017853">
    <property type="entry name" value="GH"/>
</dbReference>
<evidence type="ECO:0000313" key="5">
    <source>
        <dbReference type="Proteomes" id="UP000234881"/>
    </source>
</evidence>
<dbReference type="Gene3D" id="3.20.20.80">
    <property type="entry name" value="Glycosidases"/>
    <property type="match status" value="1"/>
</dbReference>
<dbReference type="EMBL" id="PKUQ01000055">
    <property type="protein sequence ID" value="PLW74816.1"/>
    <property type="molecule type" value="Genomic_DNA"/>
</dbReference>
<dbReference type="InterPro" id="IPR032260">
    <property type="entry name" value="DUF5060"/>
</dbReference>
<organism evidence="4 5">
    <name type="scientific">Cohaesibacter celericrescens</name>
    <dbReference type="NCBI Taxonomy" id="2067669"/>
    <lineage>
        <taxon>Bacteria</taxon>
        <taxon>Pseudomonadati</taxon>
        <taxon>Pseudomonadota</taxon>
        <taxon>Alphaproteobacteria</taxon>
        <taxon>Hyphomicrobiales</taxon>
        <taxon>Cohaesibacteraceae</taxon>
    </lineage>
</organism>
<keyword evidence="5" id="KW-1185">Reference proteome</keyword>
<evidence type="ECO:0000259" key="2">
    <source>
        <dbReference type="Pfam" id="PF16586"/>
    </source>
</evidence>
<evidence type="ECO:0000259" key="3">
    <source>
        <dbReference type="Pfam" id="PF18310"/>
    </source>
</evidence>
<feature type="domain" description="DUF5060" evidence="2">
    <location>
        <begin position="9"/>
        <end position="73"/>
    </location>
</feature>